<dbReference type="Proteomes" id="UP000469452">
    <property type="component" value="Unassembled WGS sequence"/>
</dbReference>
<accession>A0A6A5AQI2</accession>
<dbReference type="EMBL" id="VJMI01004480">
    <property type="protein sequence ID" value="KAF0773078.1"/>
    <property type="molecule type" value="Genomic_DNA"/>
</dbReference>
<feature type="region of interest" description="Disordered" evidence="1">
    <location>
        <begin position="103"/>
        <end position="153"/>
    </location>
</feature>
<dbReference type="VEuPathDB" id="FungiDB:H257_18922"/>
<protein>
    <submittedName>
        <fullName evidence="2">Uncharacterized protein</fullName>
    </submittedName>
</protein>
<reference evidence="2 3" key="1">
    <citation type="submission" date="2019-06" db="EMBL/GenBank/DDBJ databases">
        <title>Genomics analysis of Aphanomyces spp. identifies a new class of oomycete effector associated with host adaptation.</title>
        <authorList>
            <person name="Gaulin E."/>
        </authorList>
    </citation>
    <scope>NUCLEOTIDE SEQUENCE [LARGE SCALE GENOMIC DNA]</scope>
    <source>
        <strain evidence="2 3">E</strain>
    </source>
</reference>
<dbReference type="AlphaFoldDB" id="A0A6A5AQI2"/>
<organism evidence="2 3">
    <name type="scientific">Aphanomyces astaci</name>
    <name type="common">Crayfish plague agent</name>
    <dbReference type="NCBI Taxonomy" id="112090"/>
    <lineage>
        <taxon>Eukaryota</taxon>
        <taxon>Sar</taxon>
        <taxon>Stramenopiles</taxon>
        <taxon>Oomycota</taxon>
        <taxon>Saprolegniomycetes</taxon>
        <taxon>Saprolegniales</taxon>
        <taxon>Verrucalvaceae</taxon>
        <taxon>Aphanomyces</taxon>
    </lineage>
</organism>
<feature type="compositionally biased region" description="Basic and acidic residues" evidence="1">
    <location>
        <begin position="129"/>
        <end position="144"/>
    </location>
</feature>
<name>A0A6A5AQI2_APHAT</name>
<evidence type="ECO:0000313" key="3">
    <source>
        <dbReference type="Proteomes" id="UP000469452"/>
    </source>
</evidence>
<sequence>TLSVEAFAGLLLQWQPMGYTVTERVVRMFVHLKAIFSPSDEPSTMLGTTSANAATLPPSLVEFQSSAVDAPLSPDTESRAVAILPSTTSDAHTDVLSELFLQQQDEEPKSSAVEASSGANPVSSTQDVEIEHSEEGLSDLERPTADNTPRYPPLHVLWC</sequence>
<proteinExistence type="predicted"/>
<evidence type="ECO:0000313" key="2">
    <source>
        <dbReference type="EMBL" id="KAF0773078.1"/>
    </source>
</evidence>
<evidence type="ECO:0000256" key="1">
    <source>
        <dbReference type="SAM" id="MobiDB-lite"/>
    </source>
</evidence>
<gene>
    <name evidence="2" type="ORF">AaE_002213</name>
</gene>
<feature type="non-terminal residue" evidence="2">
    <location>
        <position position="1"/>
    </location>
</feature>
<feature type="compositionally biased region" description="Polar residues" evidence="1">
    <location>
        <begin position="113"/>
        <end position="127"/>
    </location>
</feature>
<comment type="caution">
    <text evidence="2">The sequence shown here is derived from an EMBL/GenBank/DDBJ whole genome shotgun (WGS) entry which is preliminary data.</text>
</comment>